<evidence type="ECO:0000256" key="4">
    <source>
        <dbReference type="ARBA" id="ARBA00022722"/>
    </source>
</evidence>
<evidence type="ECO:0000313" key="11">
    <source>
        <dbReference type="Proteomes" id="UP000298017"/>
    </source>
</evidence>
<keyword evidence="4 7" id="KW-0540">Nuclease</keyword>
<dbReference type="Pfam" id="PF12320">
    <property type="entry name" value="SbcD_C"/>
    <property type="match status" value="1"/>
</dbReference>
<dbReference type="Proteomes" id="UP000298017">
    <property type="component" value="Unassembled WGS sequence"/>
</dbReference>
<dbReference type="PANTHER" id="PTHR30337">
    <property type="entry name" value="COMPONENT OF ATP-DEPENDENT DSDNA EXONUCLEASE"/>
    <property type="match status" value="1"/>
</dbReference>
<dbReference type="InterPro" id="IPR029052">
    <property type="entry name" value="Metallo-depent_PP-like"/>
</dbReference>
<keyword evidence="7" id="KW-0233">DNA recombination</keyword>
<evidence type="ECO:0000256" key="7">
    <source>
        <dbReference type="RuleBase" id="RU363069"/>
    </source>
</evidence>
<dbReference type="InterPro" id="IPR050535">
    <property type="entry name" value="DNA_Repair-Maintenance_Comp"/>
</dbReference>
<dbReference type="GO" id="GO:0006260">
    <property type="term" value="P:DNA replication"/>
    <property type="evidence" value="ECO:0007669"/>
    <property type="project" value="UniProtKB-KW"/>
</dbReference>
<organism evidence="10 11">
    <name type="scientific">Kocuria rhizophila</name>
    <dbReference type="NCBI Taxonomy" id="72000"/>
    <lineage>
        <taxon>Bacteria</taxon>
        <taxon>Bacillati</taxon>
        <taxon>Actinomycetota</taxon>
        <taxon>Actinomycetes</taxon>
        <taxon>Micrococcales</taxon>
        <taxon>Micrococcaceae</taxon>
        <taxon>Kocuria</taxon>
    </lineage>
</organism>
<dbReference type="RefSeq" id="WP_135009953.1">
    <property type="nucleotide sequence ID" value="NZ_CP072262.1"/>
</dbReference>
<comment type="caution">
    <text evidence="10">The sequence shown here is derived from an EMBL/GenBank/DDBJ whole genome shotgun (WGS) entry which is preliminary data.</text>
</comment>
<dbReference type="EMBL" id="SPNK01000001">
    <property type="protein sequence ID" value="TFI03320.1"/>
    <property type="molecule type" value="Genomic_DNA"/>
</dbReference>
<gene>
    <name evidence="7" type="primary">sbcD</name>
    <name evidence="10" type="ORF">E4P33_02110</name>
</gene>
<dbReference type="GO" id="GO:0008408">
    <property type="term" value="F:3'-5' exonuclease activity"/>
    <property type="evidence" value="ECO:0007669"/>
    <property type="project" value="InterPro"/>
</dbReference>
<keyword evidence="5 7" id="KW-0378">Hydrolase</keyword>
<keyword evidence="7" id="KW-0255">Endonuclease</keyword>
<dbReference type="InterPro" id="IPR004843">
    <property type="entry name" value="Calcineurin-like_PHP"/>
</dbReference>
<dbReference type="InterPro" id="IPR026843">
    <property type="entry name" value="SbcD_C"/>
</dbReference>
<comment type="similarity">
    <text evidence="1 7">Belongs to the SbcD family.</text>
</comment>
<evidence type="ECO:0000313" key="10">
    <source>
        <dbReference type="EMBL" id="TFI03320.1"/>
    </source>
</evidence>
<evidence type="ECO:0000259" key="8">
    <source>
        <dbReference type="Pfam" id="PF00149"/>
    </source>
</evidence>
<dbReference type="GO" id="GO:0006310">
    <property type="term" value="P:DNA recombination"/>
    <property type="evidence" value="ECO:0007669"/>
    <property type="project" value="UniProtKB-KW"/>
</dbReference>
<evidence type="ECO:0000256" key="3">
    <source>
        <dbReference type="ARBA" id="ARBA00013365"/>
    </source>
</evidence>
<keyword evidence="6 7" id="KW-0269">Exonuclease</keyword>
<feature type="domain" description="Nuclease SbcCD subunit D C-terminal" evidence="9">
    <location>
        <begin position="292"/>
        <end position="378"/>
    </location>
</feature>
<proteinExistence type="inferred from homology"/>
<dbReference type="Pfam" id="PF00149">
    <property type="entry name" value="Metallophos"/>
    <property type="match status" value="1"/>
</dbReference>
<dbReference type="InterPro" id="IPR004593">
    <property type="entry name" value="SbcD"/>
</dbReference>
<evidence type="ECO:0000259" key="9">
    <source>
        <dbReference type="Pfam" id="PF12320"/>
    </source>
</evidence>
<reference evidence="10 11" key="1">
    <citation type="submission" date="2019-03" db="EMBL/GenBank/DDBJ databases">
        <title>Genome Sequencing and Assembly of Various Microbes Isolated from Alder Root Nodule.</title>
        <authorList>
            <person name="Swanson E."/>
            <person name="Sevigny J.L."/>
            <person name="Pesce C."/>
            <person name="Davis I."/>
            <person name="Kleiner V."/>
            <person name="Tisa L."/>
        </authorList>
    </citation>
    <scope>NUCLEOTIDE SEQUENCE [LARGE SCALE GENOMIC DNA]</scope>
    <source>
        <strain evidence="10 11">4R-31</strain>
    </source>
</reference>
<dbReference type="Gene3D" id="3.60.21.10">
    <property type="match status" value="1"/>
</dbReference>
<dbReference type="GO" id="GO:0004519">
    <property type="term" value="F:endonuclease activity"/>
    <property type="evidence" value="ECO:0007669"/>
    <property type="project" value="UniProtKB-KW"/>
</dbReference>
<sequence>MLILHTSDWHLGRTFHGVDILDVQRQAMSEIVQWVKERGVAVVLVSGDVYDRAQPRTEVVELLNATLGGIRAAGAQVVLTSGNHDSPARLGFGAEIMAHGGVHLLTSVAGAERPVVFRQRNGSVTAERAPSVALKDAGDHGDTHEDAVAVYGIPYLEPRAVAPLLDCPPTHQAVLGAVAQGIAVDKRTRAGIPSVVMAHAFVTGAEPTDSERVVDSGGLGTVSAEVFAEHDYTALGHVHRRQRVTDTVRYSGSPVAYSFSEASHTKGAWLVDIGAPGVRKVEELEHEAGLRLARLRGPLATLLSAPENAAAQDAWCQVVLTDPERPAAAMERVRTRFPRTVELRWEPKGGRSLSPRRYSAQVAEAASPEELCARFYDHVRHRGLSPEEAQDVNDVVASVAGAGAQR</sequence>
<dbReference type="CDD" id="cd00840">
    <property type="entry name" value="MPP_Mre11_N"/>
    <property type="match status" value="1"/>
</dbReference>
<comment type="subunit">
    <text evidence="2 7">Heterodimer of SbcC and SbcD.</text>
</comment>
<evidence type="ECO:0000256" key="5">
    <source>
        <dbReference type="ARBA" id="ARBA00022801"/>
    </source>
</evidence>
<feature type="domain" description="Calcineurin-like phosphoesterase" evidence="8">
    <location>
        <begin position="1"/>
        <end position="92"/>
    </location>
</feature>
<evidence type="ECO:0000256" key="6">
    <source>
        <dbReference type="ARBA" id="ARBA00022839"/>
    </source>
</evidence>
<name>A0AAX2SGC9_KOCRH</name>
<evidence type="ECO:0000256" key="1">
    <source>
        <dbReference type="ARBA" id="ARBA00010555"/>
    </source>
</evidence>
<keyword evidence="11" id="KW-1185">Reference proteome</keyword>
<dbReference type="InterPro" id="IPR041796">
    <property type="entry name" value="Mre11_N"/>
</dbReference>
<comment type="function">
    <text evidence="7">SbcCD cleaves DNA hairpin structures. These structures can inhibit DNA replication and are intermediates in certain DNA recombination reactions. The complex acts as a 3'-&gt;5' double strand exonuclease that can open hairpins. It also has a 5' single-strand endonuclease activity.</text>
</comment>
<evidence type="ECO:0000256" key="2">
    <source>
        <dbReference type="ARBA" id="ARBA00011322"/>
    </source>
</evidence>
<dbReference type="NCBIfam" id="TIGR00619">
    <property type="entry name" value="sbcd"/>
    <property type="match status" value="1"/>
</dbReference>
<dbReference type="SUPFAM" id="SSF56300">
    <property type="entry name" value="Metallo-dependent phosphatases"/>
    <property type="match status" value="1"/>
</dbReference>
<dbReference type="PANTHER" id="PTHR30337:SF0">
    <property type="entry name" value="NUCLEASE SBCCD SUBUNIT D"/>
    <property type="match status" value="1"/>
</dbReference>
<accession>A0AAX2SGC9</accession>
<dbReference type="AlphaFoldDB" id="A0AAX2SGC9"/>
<protein>
    <recommendedName>
        <fullName evidence="3 7">Nuclease SbcCD subunit D</fullName>
    </recommendedName>
</protein>
<keyword evidence="7" id="KW-0235">DNA replication</keyword>